<feature type="compositionally biased region" description="Basic and acidic residues" evidence="1">
    <location>
        <begin position="68"/>
        <end position="79"/>
    </location>
</feature>
<protein>
    <submittedName>
        <fullName evidence="4">Zf-SAP30 domain-containing protein</fullName>
    </submittedName>
</protein>
<dbReference type="EMBL" id="UZAD01007135">
    <property type="protein sequence ID" value="VDN88135.1"/>
    <property type="molecule type" value="Genomic_DNA"/>
</dbReference>
<proteinExistence type="predicted"/>
<sequence>MAIMNEINLVLQHCSWCDIDKAEIKPTDMKTVCNHSNTAIIDQSNTSTNDLSSDDDDGDDNDNDNDNDLYHDDIIEARF</sequence>
<evidence type="ECO:0000313" key="4">
    <source>
        <dbReference type="WBParaSite" id="BPAG_0000698601-mRNA-1"/>
    </source>
</evidence>
<organism evidence="4">
    <name type="scientific">Brugia pahangi</name>
    <name type="common">Filarial nematode worm</name>
    <dbReference type="NCBI Taxonomy" id="6280"/>
    <lineage>
        <taxon>Eukaryota</taxon>
        <taxon>Metazoa</taxon>
        <taxon>Ecdysozoa</taxon>
        <taxon>Nematoda</taxon>
        <taxon>Chromadorea</taxon>
        <taxon>Rhabditida</taxon>
        <taxon>Spirurina</taxon>
        <taxon>Spiruromorpha</taxon>
        <taxon>Filarioidea</taxon>
        <taxon>Onchocercidae</taxon>
        <taxon>Brugia</taxon>
    </lineage>
</organism>
<evidence type="ECO:0000256" key="1">
    <source>
        <dbReference type="SAM" id="MobiDB-lite"/>
    </source>
</evidence>
<dbReference type="Proteomes" id="UP000278627">
    <property type="component" value="Unassembled WGS sequence"/>
</dbReference>
<feature type="region of interest" description="Disordered" evidence="1">
    <location>
        <begin position="43"/>
        <end position="79"/>
    </location>
</feature>
<dbReference type="AlphaFoldDB" id="A0A0N4TFJ8"/>
<evidence type="ECO:0000313" key="2">
    <source>
        <dbReference type="EMBL" id="VDN88135.1"/>
    </source>
</evidence>
<evidence type="ECO:0000313" key="3">
    <source>
        <dbReference type="Proteomes" id="UP000278627"/>
    </source>
</evidence>
<name>A0A0N4TFJ8_BRUPA</name>
<gene>
    <name evidence="2" type="ORF">BPAG_LOCUS6949</name>
</gene>
<accession>A0A0N4TFJ8</accession>
<keyword evidence="3" id="KW-1185">Reference proteome</keyword>
<feature type="compositionally biased region" description="Acidic residues" evidence="1">
    <location>
        <begin position="52"/>
        <end position="67"/>
    </location>
</feature>
<reference evidence="2 3" key="2">
    <citation type="submission" date="2018-11" db="EMBL/GenBank/DDBJ databases">
        <authorList>
            <consortium name="Pathogen Informatics"/>
        </authorList>
    </citation>
    <scope>NUCLEOTIDE SEQUENCE [LARGE SCALE GENOMIC DNA]</scope>
</reference>
<dbReference type="WBParaSite" id="BPAG_0000698601-mRNA-1">
    <property type="protein sequence ID" value="BPAG_0000698601-mRNA-1"/>
    <property type="gene ID" value="BPAG_0000698601"/>
</dbReference>
<reference evidence="4" key="1">
    <citation type="submission" date="2017-02" db="UniProtKB">
        <authorList>
            <consortium name="WormBaseParasite"/>
        </authorList>
    </citation>
    <scope>IDENTIFICATION</scope>
</reference>